<dbReference type="Proteomes" id="UP000314294">
    <property type="component" value="Unassembled WGS sequence"/>
</dbReference>
<proteinExistence type="predicted"/>
<reference evidence="1 2" key="1">
    <citation type="submission" date="2019-03" db="EMBL/GenBank/DDBJ databases">
        <title>First draft genome of Liparis tanakae, snailfish: a comprehensive survey of snailfish specific genes.</title>
        <authorList>
            <person name="Kim W."/>
            <person name="Song I."/>
            <person name="Jeong J.-H."/>
            <person name="Kim D."/>
            <person name="Kim S."/>
            <person name="Ryu S."/>
            <person name="Song J.Y."/>
            <person name="Lee S.K."/>
        </authorList>
    </citation>
    <scope>NUCLEOTIDE SEQUENCE [LARGE SCALE GENOMIC DNA]</scope>
    <source>
        <tissue evidence="1">Muscle</tissue>
    </source>
</reference>
<name>A0A4Z2HQV8_9TELE</name>
<evidence type="ECO:0000313" key="1">
    <source>
        <dbReference type="EMBL" id="TNN67364.1"/>
    </source>
</evidence>
<accession>A0A4Z2HQV8</accession>
<keyword evidence="2" id="KW-1185">Reference proteome</keyword>
<organism evidence="1 2">
    <name type="scientific">Liparis tanakae</name>
    <name type="common">Tanaka's snailfish</name>
    <dbReference type="NCBI Taxonomy" id="230148"/>
    <lineage>
        <taxon>Eukaryota</taxon>
        <taxon>Metazoa</taxon>
        <taxon>Chordata</taxon>
        <taxon>Craniata</taxon>
        <taxon>Vertebrata</taxon>
        <taxon>Euteleostomi</taxon>
        <taxon>Actinopterygii</taxon>
        <taxon>Neopterygii</taxon>
        <taxon>Teleostei</taxon>
        <taxon>Neoteleostei</taxon>
        <taxon>Acanthomorphata</taxon>
        <taxon>Eupercaria</taxon>
        <taxon>Perciformes</taxon>
        <taxon>Cottioidei</taxon>
        <taxon>Cottales</taxon>
        <taxon>Liparidae</taxon>
        <taxon>Liparis</taxon>
    </lineage>
</organism>
<evidence type="ECO:0000313" key="2">
    <source>
        <dbReference type="Proteomes" id="UP000314294"/>
    </source>
</evidence>
<protein>
    <submittedName>
        <fullName evidence="1">Uncharacterized protein</fullName>
    </submittedName>
</protein>
<gene>
    <name evidence="1" type="ORF">EYF80_022471</name>
</gene>
<dbReference type="EMBL" id="SRLO01000205">
    <property type="protein sequence ID" value="TNN67364.1"/>
    <property type="molecule type" value="Genomic_DNA"/>
</dbReference>
<dbReference type="AlphaFoldDB" id="A0A4Z2HQV8"/>
<comment type="caution">
    <text evidence="1">The sequence shown here is derived from an EMBL/GenBank/DDBJ whole genome shotgun (WGS) entry which is preliminary data.</text>
</comment>
<sequence length="60" mass="6783">MPPLTRRSWRLVTVATRLACLEEDGETRGGAIERETSGQTLRNAIPDLYGPRHRSLLVHQ</sequence>